<evidence type="ECO:0000313" key="2">
    <source>
        <dbReference type="Proteomes" id="UP001163603"/>
    </source>
</evidence>
<accession>A0ACC0X129</accession>
<keyword evidence="2" id="KW-1185">Reference proteome</keyword>
<gene>
    <name evidence="1" type="ORF">Pint_30780</name>
</gene>
<dbReference type="EMBL" id="CM047750">
    <property type="protein sequence ID" value="KAJ0007549.1"/>
    <property type="molecule type" value="Genomic_DNA"/>
</dbReference>
<reference evidence="2" key="1">
    <citation type="journal article" date="2023" name="G3 (Bethesda)">
        <title>Genome assembly and association tests identify interacting loci associated with vigor, precocity, and sex in interspecific pistachio rootstocks.</title>
        <authorList>
            <person name="Palmer W."/>
            <person name="Jacygrad E."/>
            <person name="Sagayaradj S."/>
            <person name="Cavanaugh K."/>
            <person name="Han R."/>
            <person name="Bertier L."/>
            <person name="Beede B."/>
            <person name="Kafkas S."/>
            <person name="Golino D."/>
            <person name="Preece J."/>
            <person name="Michelmore R."/>
        </authorList>
    </citation>
    <scope>NUCLEOTIDE SEQUENCE [LARGE SCALE GENOMIC DNA]</scope>
</reference>
<organism evidence="1 2">
    <name type="scientific">Pistacia integerrima</name>
    <dbReference type="NCBI Taxonomy" id="434235"/>
    <lineage>
        <taxon>Eukaryota</taxon>
        <taxon>Viridiplantae</taxon>
        <taxon>Streptophyta</taxon>
        <taxon>Embryophyta</taxon>
        <taxon>Tracheophyta</taxon>
        <taxon>Spermatophyta</taxon>
        <taxon>Magnoliopsida</taxon>
        <taxon>eudicotyledons</taxon>
        <taxon>Gunneridae</taxon>
        <taxon>Pentapetalae</taxon>
        <taxon>rosids</taxon>
        <taxon>malvids</taxon>
        <taxon>Sapindales</taxon>
        <taxon>Anacardiaceae</taxon>
        <taxon>Pistacia</taxon>
    </lineage>
</organism>
<comment type="caution">
    <text evidence="1">The sequence shown here is derived from an EMBL/GenBank/DDBJ whole genome shotgun (WGS) entry which is preliminary data.</text>
</comment>
<evidence type="ECO:0000313" key="1">
    <source>
        <dbReference type="EMBL" id="KAJ0007549.1"/>
    </source>
</evidence>
<proteinExistence type="predicted"/>
<name>A0ACC0X129_9ROSI</name>
<sequence>MEAEELGLLLKGNRFHGDQTDMIPNRSGSAPPSMEGSFAAIGNLLGEQNKGSLSTHKEEPEDVRSPRQALDNWAENNPAFMSGQKTAVVGRHTSLVDLIQEDFPIPLLLYIICLASQAIQRQMNQLITMSMQLLWMFLLLTFQKYHDQMALQISTGPDGAGSSQNSQIDDTNTKTADWKMMCQLLLPLIQRELGRNKKSSGMNHIQSGMEKHSHGHAKFPSIKPSGVYAPHYNVGGYALNFEFLLPFVAGYPPHGPDPMPFDATSGPSYSIQTTGVRTAESIPHMGDLQHQKFYGHHVDSSIQEEPPSAAYLGDQKLLSPPNGSLGIPNPRKLGISIGDYYGGLQAWVSLLNFQYRLFLVRCCHHYQLVEQVIQNSDLLQFFKRGSPGQRKELEDKLVGQMLPLSLQMSGCRVIQKVG</sequence>
<protein>
    <submittedName>
        <fullName evidence="1">Uncharacterized protein</fullName>
    </submittedName>
</protein>
<dbReference type="Proteomes" id="UP001163603">
    <property type="component" value="Chromosome 15"/>
</dbReference>